<evidence type="ECO:0000313" key="3">
    <source>
        <dbReference type="Proteomes" id="UP000712281"/>
    </source>
</evidence>
<evidence type="ECO:0000313" key="2">
    <source>
        <dbReference type="EMBL" id="KAF2596377.1"/>
    </source>
</evidence>
<feature type="compositionally biased region" description="Acidic residues" evidence="1">
    <location>
        <begin position="61"/>
        <end position="84"/>
    </location>
</feature>
<name>A0A8S9KRI0_BRACR</name>
<gene>
    <name evidence="2" type="ORF">F2Q68_00008395</name>
</gene>
<accession>A0A8S9KRI0</accession>
<feature type="region of interest" description="Disordered" evidence="1">
    <location>
        <begin position="53"/>
        <end position="89"/>
    </location>
</feature>
<sequence>MDLYGTGSSAGLAETGHAGLRGPAFFSSILILPEKTRKRERVSEKKAILVTFPPENISSSGDDDSSSGDDDSSSGDDDSSDDDSSSGGVFDLVFSFYYTQL</sequence>
<proteinExistence type="predicted"/>
<feature type="region of interest" description="Disordered" evidence="1">
    <location>
        <begin position="1"/>
        <end position="20"/>
    </location>
</feature>
<dbReference type="AlphaFoldDB" id="A0A8S9KRI0"/>
<organism evidence="2 3">
    <name type="scientific">Brassica cretica</name>
    <name type="common">Mustard</name>
    <dbReference type="NCBI Taxonomy" id="69181"/>
    <lineage>
        <taxon>Eukaryota</taxon>
        <taxon>Viridiplantae</taxon>
        <taxon>Streptophyta</taxon>
        <taxon>Embryophyta</taxon>
        <taxon>Tracheophyta</taxon>
        <taxon>Spermatophyta</taxon>
        <taxon>Magnoliopsida</taxon>
        <taxon>eudicotyledons</taxon>
        <taxon>Gunneridae</taxon>
        <taxon>Pentapetalae</taxon>
        <taxon>rosids</taxon>
        <taxon>malvids</taxon>
        <taxon>Brassicales</taxon>
        <taxon>Brassicaceae</taxon>
        <taxon>Brassiceae</taxon>
        <taxon>Brassica</taxon>
    </lineage>
</organism>
<comment type="caution">
    <text evidence="2">The sequence shown here is derived from an EMBL/GenBank/DDBJ whole genome shotgun (WGS) entry which is preliminary data.</text>
</comment>
<reference evidence="2" key="1">
    <citation type="submission" date="2019-12" db="EMBL/GenBank/DDBJ databases">
        <title>Genome sequencing and annotation of Brassica cretica.</title>
        <authorList>
            <person name="Studholme D.J."/>
            <person name="Sarris P.F."/>
        </authorList>
    </citation>
    <scope>NUCLEOTIDE SEQUENCE</scope>
    <source>
        <strain evidence="2">PFS-001/15</strain>
        <tissue evidence="2">Leaf</tissue>
    </source>
</reference>
<dbReference type="Proteomes" id="UP000712281">
    <property type="component" value="Unassembled WGS sequence"/>
</dbReference>
<evidence type="ECO:0000256" key="1">
    <source>
        <dbReference type="SAM" id="MobiDB-lite"/>
    </source>
</evidence>
<dbReference type="EMBL" id="QGKW02000717">
    <property type="protein sequence ID" value="KAF2596377.1"/>
    <property type="molecule type" value="Genomic_DNA"/>
</dbReference>
<protein>
    <submittedName>
        <fullName evidence="2">Uncharacterized protein</fullName>
    </submittedName>
</protein>